<organism evidence="1 2">
    <name type="scientific">Aldrovandia affinis</name>
    <dbReference type="NCBI Taxonomy" id="143900"/>
    <lineage>
        <taxon>Eukaryota</taxon>
        <taxon>Metazoa</taxon>
        <taxon>Chordata</taxon>
        <taxon>Craniata</taxon>
        <taxon>Vertebrata</taxon>
        <taxon>Euteleostomi</taxon>
        <taxon>Actinopterygii</taxon>
        <taxon>Neopterygii</taxon>
        <taxon>Teleostei</taxon>
        <taxon>Notacanthiformes</taxon>
        <taxon>Halosauridae</taxon>
        <taxon>Aldrovandia</taxon>
    </lineage>
</organism>
<evidence type="ECO:0000313" key="1">
    <source>
        <dbReference type="EMBL" id="KAJ8396179.1"/>
    </source>
</evidence>
<evidence type="ECO:0000313" key="2">
    <source>
        <dbReference type="Proteomes" id="UP001221898"/>
    </source>
</evidence>
<accession>A0AAD7WHG3</accession>
<protein>
    <submittedName>
        <fullName evidence="1">Uncharacterized protein</fullName>
    </submittedName>
</protein>
<name>A0AAD7WHG3_9TELE</name>
<sequence length="129" mass="14626">MPSGRLIPQLPLRTIRQEIQTLRSASVSFRISSASQPKRSFLIEGAFTARYPSYLQRRYKHLVCLALQQFDRAKPLVLIGADHPRLITPIEPVRLDPLGGPAAIRTRWVERFRVRQGSSSNTSSHSSVY</sequence>
<dbReference type="AlphaFoldDB" id="A0AAD7WHG3"/>
<comment type="caution">
    <text evidence="1">The sequence shown here is derived from an EMBL/GenBank/DDBJ whole genome shotgun (WGS) entry which is preliminary data.</text>
</comment>
<keyword evidence="2" id="KW-1185">Reference proteome</keyword>
<proteinExistence type="predicted"/>
<dbReference type="EMBL" id="JAINUG010000108">
    <property type="protein sequence ID" value="KAJ8396179.1"/>
    <property type="molecule type" value="Genomic_DNA"/>
</dbReference>
<reference evidence="1" key="1">
    <citation type="journal article" date="2023" name="Science">
        <title>Genome structures resolve the early diversification of teleost fishes.</title>
        <authorList>
            <person name="Parey E."/>
            <person name="Louis A."/>
            <person name="Montfort J."/>
            <person name="Bouchez O."/>
            <person name="Roques C."/>
            <person name="Iampietro C."/>
            <person name="Lluch J."/>
            <person name="Castinel A."/>
            <person name="Donnadieu C."/>
            <person name="Desvignes T."/>
            <person name="Floi Bucao C."/>
            <person name="Jouanno E."/>
            <person name="Wen M."/>
            <person name="Mejri S."/>
            <person name="Dirks R."/>
            <person name="Jansen H."/>
            <person name="Henkel C."/>
            <person name="Chen W.J."/>
            <person name="Zahm M."/>
            <person name="Cabau C."/>
            <person name="Klopp C."/>
            <person name="Thompson A.W."/>
            <person name="Robinson-Rechavi M."/>
            <person name="Braasch I."/>
            <person name="Lecointre G."/>
            <person name="Bobe J."/>
            <person name="Postlethwait J.H."/>
            <person name="Berthelot C."/>
            <person name="Roest Crollius H."/>
            <person name="Guiguen Y."/>
        </authorList>
    </citation>
    <scope>NUCLEOTIDE SEQUENCE</scope>
    <source>
        <strain evidence="1">NC1722</strain>
    </source>
</reference>
<dbReference type="Proteomes" id="UP001221898">
    <property type="component" value="Unassembled WGS sequence"/>
</dbReference>
<gene>
    <name evidence="1" type="ORF">AAFF_G00020460</name>
</gene>